<proteinExistence type="predicted"/>
<evidence type="ECO:0000313" key="1">
    <source>
        <dbReference type="EMBL" id="KAH8698968.1"/>
    </source>
</evidence>
<dbReference type="GO" id="GO:0030638">
    <property type="term" value="P:polyketide metabolic process"/>
    <property type="evidence" value="ECO:0007669"/>
    <property type="project" value="InterPro"/>
</dbReference>
<organism evidence="1 2">
    <name type="scientific">Talaromyces proteolyticus</name>
    <dbReference type="NCBI Taxonomy" id="1131652"/>
    <lineage>
        <taxon>Eukaryota</taxon>
        <taxon>Fungi</taxon>
        <taxon>Dikarya</taxon>
        <taxon>Ascomycota</taxon>
        <taxon>Pezizomycotina</taxon>
        <taxon>Eurotiomycetes</taxon>
        <taxon>Eurotiomycetidae</taxon>
        <taxon>Eurotiales</taxon>
        <taxon>Trichocomaceae</taxon>
        <taxon>Talaromyces</taxon>
        <taxon>Talaromyces sect. Bacilispori</taxon>
    </lineage>
</organism>
<name>A0AAD4Q1V9_9EURO</name>
<dbReference type="Proteomes" id="UP001201262">
    <property type="component" value="Unassembled WGS sequence"/>
</dbReference>
<dbReference type="Gene3D" id="3.10.450.50">
    <property type="match status" value="1"/>
</dbReference>
<dbReference type="PANTHER" id="PTHR38436">
    <property type="entry name" value="POLYKETIDE CYCLASE SNOAL-LIKE DOMAIN"/>
    <property type="match status" value="1"/>
</dbReference>
<dbReference type="EMBL" id="JAJTJA010000005">
    <property type="protein sequence ID" value="KAH8698968.1"/>
    <property type="molecule type" value="Genomic_DNA"/>
</dbReference>
<dbReference type="InterPro" id="IPR009959">
    <property type="entry name" value="Cyclase_SnoaL-like"/>
</dbReference>
<dbReference type="GeneID" id="70246246"/>
<dbReference type="PANTHER" id="PTHR38436:SF3">
    <property type="entry name" value="CARBOXYMETHYLENEBUTENOLIDASE-RELATED"/>
    <property type="match status" value="1"/>
</dbReference>
<sequence>MAQAQQETTASSSLPVPNLIDLKPGLRLLHPLSRRGNGPGLIVLPSDEGSSGLNLVDGVPSPLMKWAEEGYTVVEINGSTEPQGRLSTALATLASCESCVPKGKVGLVAYGSEVWSQIAPYVTDHPEIVGAVVYANTDTPITKSTIPMLQHLAGIATTKPTSSSDAIKLYHYSGVDSYLFATPFQEKFRYSTEAVSHTRNLTFLKPLMNGPYFDLEAIWEEHTYFEFDTRSVKDTMGTMVQEPYVNHIPTLTGGIGRVRLSDFYQNHFVFQNPADTELELISRTIGIDRVVDEFIYKFTHDMQIDWLLPGIPPTGRKAEIPFTGVVNIRGDRLYHEHISWDQTTALFQLGLMPEYLPYPYPLADGSRPAAGKRAEYRVPGTGRATAEKMRDRNCLASNEMFRYSVRVVDE</sequence>
<dbReference type="SUPFAM" id="SSF54427">
    <property type="entry name" value="NTF2-like"/>
    <property type="match status" value="1"/>
</dbReference>
<evidence type="ECO:0008006" key="3">
    <source>
        <dbReference type="Google" id="ProtNLM"/>
    </source>
</evidence>
<dbReference type="InterPro" id="IPR032710">
    <property type="entry name" value="NTF2-like_dom_sf"/>
</dbReference>
<reference evidence="1" key="1">
    <citation type="submission" date="2021-12" db="EMBL/GenBank/DDBJ databases">
        <title>Convergent genome expansion in fungi linked to evolution of root-endophyte symbiosis.</title>
        <authorList>
            <consortium name="DOE Joint Genome Institute"/>
            <person name="Ke Y.-H."/>
            <person name="Bonito G."/>
            <person name="Liao H.-L."/>
            <person name="Looney B."/>
            <person name="Rojas-Flechas A."/>
            <person name="Nash J."/>
            <person name="Hameed K."/>
            <person name="Schadt C."/>
            <person name="Martin F."/>
            <person name="Crous P.W."/>
            <person name="Miettinen O."/>
            <person name="Magnuson J.K."/>
            <person name="Labbe J."/>
            <person name="Jacobson D."/>
            <person name="Doktycz M.J."/>
            <person name="Veneault-Fourrey C."/>
            <person name="Kuo A."/>
            <person name="Mondo S."/>
            <person name="Calhoun S."/>
            <person name="Riley R."/>
            <person name="Ohm R."/>
            <person name="LaButti K."/>
            <person name="Andreopoulos B."/>
            <person name="Pangilinan J."/>
            <person name="Nolan M."/>
            <person name="Tritt A."/>
            <person name="Clum A."/>
            <person name="Lipzen A."/>
            <person name="Daum C."/>
            <person name="Barry K."/>
            <person name="Grigoriev I.V."/>
            <person name="Vilgalys R."/>
        </authorList>
    </citation>
    <scope>NUCLEOTIDE SEQUENCE</scope>
    <source>
        <strain evidence="1">PMI_201</strain>
    </source>
</reference>
<comment type="caution">
    <text evidence="1">The sequence shown here is derived from an EMBL/GenBank/DDBJ whole genome shotgun (WGS) entry which is preliminary data.</text>
</comment>
<gene>
    <name evidence="1" type="ORF">BGW36DRAFT_377039</name>
</gene>
<accession>A0AAD4Q1V9</accession>
<keyword evidence="2" id="KW-1185">Reference proteome</keyword>
<dbReference type="RefSeq" id="XP_046073432.1">
    <property type="nucleotide sequence ID" value="XM_046215959.1"/>
</dbReference>
<dbReference type="AlphaFoldDB" id="A0AAD4Q1V9"/>
<evidence type="ECO:0000313" key="2">
    <source>
        <dbReference type="Proteomes" id="UP001201262"/>
    </source>
</evidence>
<protein>
    <recommendedName>
        <fullName evidence="3">Carboxymethylenebutenolidase</fullName>
    </recommendedName>
</protein>